<gene>
    <name evidence="2" type="ORF">KTO63_24980</name>
</gene>
<name>A0A9E2SC99_9BACT</name>
<proteinExistence type="predicted"/>
<dbReference type="Proteomes" id="UP000812270">
    <property type="component" value="Unassembled WGS sequence"/>
</dbReference>
<feature type="domain" description="DUF4440" evidence="1">
    <location>
        <begin position="7"/>
        <end position="112"/>
    </location>
</feature>
<dbReference type="RefSeq" id="WP_217794825.1">
    <property type="nucleotide sequence ID" value="NZ_JAHSPG010000018.1"/>
</dbReference>
<reference evidence="2" key="1">
    <citation type="submission" date="2021-06" db="EMBL/GenBank/DDBJ databases">
        <authorList>
            <person name="Huq M.A."/>
        </authorList>
    </citation>
    <scope>NUCLEOTIDE SEQUENCE</scope>
    <source>
        <strain evidence="2">MAH-26</strain>
    </source>
</reference>
<sequence>MERKFTNLETSWMNAWKDKDEATARKLIADEFTLTSSLSSGDLVNKEQWIDKAMNHFHCKKFKIELLEARVYGNTAVLNIWFYQDAVANGKDWSGDFLLTDVWVEKPDGWQVVARHASWLKK</sequence>
<protein>
    <submittedName>
        <fullName evidence="2">Nuclear transport factor 2 family protein</fullName>
    </submittedName>
</protein>
<dbReference type="InterPro" id="IPR027843">
    <property type="entry name" value="DUF4440"/>
</dbReference>
<accession>A0A9E2SC99</accession>
<organism evidence="2 3">
    <name type="scientific">Pinibacter aurantiacus</name>
    <dbReference type="NCBI Taxonomy" id="2851599"/>
    <lineage>
        <taxon>Bacteria</taxon>
        <taxon>Pseudomonadati</taxon>
        <taxon>Bacteroidota</taxon>
        <taxon>Chitinophagia</taxon>
        <taxon>Chitinophagales</taxon>
        <taxon>Chitinophagaceae</taxon>
        <taxon>Pinibacter</taxon>
    </lineage>
</organism>
<dbReference type="EMBL" id="JAHSPG010000018">
    <property type="protein sequence ID" value="MBV4360443.1"/>
    <property type="molecule type" value="Genomic_DNA"/>
</dbReference>
<evidence type="ECO:0000259" key="1">
    <source>
        <dbReference type="Pfam" id="PF14534"/>
    </source>
</evidence>
<dbReference type="AlphaFoldDB" id="A0A9E2SC99"/>
<evidence type="ECO:0000313" key="3">
    <source>
        <dbReference type="Proteomes" id="UP000812270"/>
    </source>
</evidence>
<dbReference type="Pfam" id="PF14534">
    <property type="entry name" value="DUF4440"/>
    <property type="match status" value="1"/>
</dbReference>
<comment type="caution">
    <text evidence="2">The sequence shown here is derived from an EMBL/GenBank/DDBJ whole genome shotgun (WGS) entry which is preliminary data.</text>
</comment>
<keyword evidence="3" id="KW-1185">Reference proteome</keyword>
<evidence type="ECO:0000313" key="2">
    <source>
        <dbReference type="EMBL" id="MBV4360443.1"/>
    </source>
</evidence>